<comment type="caution">
    <text evidence="2">The sequence shown here is derived from an EMBL/GenBank/DDBJ whole genome shotgun (WGS) entry which is preliminary data.</text>
</comment>
<evidence type="ECO:0000256" key="1">
    <source>
        <dbReference type="SAM" id="MobiDB-lite"/>
    </source>
</evidence>
<organism evidence="2 3">
    <name type="scientific">Streptomyces spongiae</name>
    <dbReference type="NCBI Taxonomy" id="565072"/>
    <lineage>
        <taxon>Bacteria</taxon>
        <taxon>Bacillati</taxon>
        <taxon>Actinomycetota</taxon>
        <taxon>Actinomycetes</taxon>
        <taxon>Kitasatosporales</taxon>
        <taxon>Streptomycetaceae</taxon>
        <taxon>Streptomyces</taxon>
    </lineage>
</organism>
<feature type="compositionally biased region" description="Polar residues" evidence="1">
    <location>
        <begin position="804"/>
        <end position="818"/>
    </location>
</feature>
<evidence type="ECO:0000313" key="3">
    <source>
        <dbReference type="Proteomes" id="UP000400924"/>
    </source>
</evidence>
<gene>
    <name evidence="2" type="ORF">FNH08_41775</name>
</gene>
<accession>A0A5N8XVQ5</accession>
<dbReference type="SUPFAM" id="SSF56399">
    <property type="entry name" value="ADP-ribosylation"/>
    <property type="match status" value="1"/>
</dbReference>
<protein>
    <submittedName>
        <fullName evidence="2">Uncharacterized protein</fullName>
    </submittedName>
</protein>
<evidence type="ECO:0000313" key="2">
    <source>
        <dbReference type="EMBL" id="MPY63457.1"/>
    </source>
</evidence>
<feature type="compositionally biased region" description="Pro residues" evidence="1">
    <location>
        <begin position="2045"/>
        <end position="2055"/>
    </location>
</feature>
<feature type="non-terminal residue" evidence="2">
    <location>
        <position position="2055"/>
    </location>
</feature>
<feature type="region of interest" description="Disordered" evidence="1">
    <location>
        <begin position="731"/>
        <end position="825"/>
    </location>
</feature>
<dbReference type="EMBL" id="VJZC01000572">
    <property type="protein sequence ID" value="MPY63457.1"/>
    <property type="molecule type" value="Genomic_DNA"/>
</dbReference>
<proteinExistence type="predicted"/>
<sequence>MDQFGRYKIKNTIDGTTATVTPVDRGWSTPDNAAASRQAFEAEQLKRAAEQLKKADLQQGGMYLSSGYRSINPLLAAFEKAGYTAAQVRDVALDFSARADDVLENWKKIATERGYATAETTQSWDLQDLNRWHESIKSIHRAWDDFPAPVIPGNTVVRGDGQQIFASFDEILDPASYRGGGYHDVGRTISWSGIMSTTTASPMTHNFVSSKAVIWKFDLPEQNHPGRVLGSENPAEAEVTFPVDTRIRVNRVLVRDGDFANELAGEFGDKARVIVFADILPESGAVRGVGVDGIGGAVRPGDTVTNDVVVMPALVKWRAAAGSPDPLELRTGQLRLQDELGRPTGQWITAEPGPTRNWVLTNDAGVVPGTTVRFDTAEGVYTVTSPQGVTRFGPDGLPLVSVADGSIVVPEAVPPGTLHAAGPSDGTALPGEFVSSVRDVPLSGVRDLRGLGLRITEFPATGTAPASVRMELVDLTAPGGPARLPDAAVTAREGGGFTVTGRQGGTHWQFNAIGRLEFRELPLPGTDFSLRFGNGGAHAMPQVVGTDGLPLPGSSITPPVRDASGAVTGTTTVRVPVAGTDAGGPQAVFRFDGSGMLRQQELPLTLDGLDGPSGLGVRVTVTPGAGGATSRVLELTGPPHLAGSFQLAPVDGSLAARLPDGFTVTDTVTGSRFHFDADGRLAFRDLPSRDGSGFLRHTEGVPDAPPVRLDDPLDEGVTDMTRIFDRTLDEATAGRALPENTAVNPTGIGGAPDLPRIAPESPASWHTAPESLTSPHTTPESPNSWHTAPESPDSWHTAPESPISPHTTDGSEPLSTFGSGPDLPRNRLHEVTAQAHAEIRRGAARALRHYLNLPSATRLEDLESGVARTVGDFTVTPTPHGGPGGSHYTVTHTPSDLTTNFGPELELVRQEVFLRGGPVELDGLRLGVTGRSADGGPWTPTSFEFTGARPADDSLTLTDLAASAPAEVRGGFTVTDASGVTRWHYGPEGTFAVRDVQLSADRGLLRFDSDAPAGVPQVLDTAGNPSGVLRVERLDDGRIALVPTGTAAHPLERSVFDAHGGTLLDETIAIRGKGGRATGEFWRIDHVAGKAVRTDADGTSFTGMFDTVTVERSGTGQFRLAAASPGKVTVFEREVLGNGNTLHVDVSRSGRARWTEFNGAGSRFRHGERIGDVDLRTVHDVPAGSWRVLNTADVRTYTKAIDGGLLRAEKGTDGHWTWQRFGKDGAEVLSGDRHWSWNHVAFKDTYLDPVTGVETVAHSHGQTWPFGGLHGSRMYQEHAVLPGLAPAGGRIDVGDYTGFNPTNAQIERLEALSDGGSLLVKRFADMRPPASFWKSAAGRNPFDGFFSDLFTGESLHRVSFWTETAADGTKVTGVRLSPTGSNWIDIDQYGRVVRESRKLENGHVIEVGRSAEDPTRWAPVPEFRNGGSYELHWKDTTTGRTGTRHVDGSGRWRDLFSDENGVERVQLRSQGKGTREYLHDAPSTEELRLHDNAGFWVDRNSQQHISGRRDLVDRKIVESSGSPYRTRWTWKSYDRSAPDTVIGEGIRRQNRGSFYSRPWDDSFKDFDTSGTLVRERHATDTGSSWIDAGRQDDGTWKWTRRAADGSVHSEGVRVHDDTGNGQWRDLVDGHEVRRLVGGRVREYQYEILTPQSPAAPAAPLSRGTLADLLADSARRFEPPATVRVDPDVWKEYDAAKVFRERVAVDGVPGRHRVVDKQWGQWAEFQNGHLVQRRSVNGRVWTTDTFGRVSTSGPARVLQFLSGGLPRIGGDIGLPGSRGWARIGREVDFRGADVEFMGHLREIQDVWHGPFTGFRDGDVVEMPMWQRELRSGLTTFATGFVTDFTAGLVITAATTGDVTETDVYKALLAGAVGGTFNSGLTVLYNQTRLGWLKNRMGTMDWGGHPNQTQTTATDDWGTDFSAQDKATRWRNATYANTFGLATGAVSAFVSNAISASVFGVNGQEVKGWDALVAGGWGAAGSLFSGVSIGLARNAWHLSTGSRVFHKGGLGELGMNWAESALSRYLTFVITEADNKNGGNLPGPGRAFPPPPATTPP</sequence>
<reference evidence="2 3" key="1">
    <citation type="submission" date="2019-07" db="EMBL/GenBank/DDBJ databases">
        <title>New species of Amycolatopsis and Streptomyces.</title>
        <authorList>
            <person name="Duangmal K."/>
            <person name="Teo W.F.A."/>
            <person name="Lipun K."/>
        </authorList>
    </citation>
    <scope>NUCLEOTIDE SEQUENCE [LARGE SCALE GENOMIC DNA]</scope>
    <source>
        <strain evidence="2 3">NBRC 106415</strain>
    </source>
</reference>
<feature type="region of interest" description="Disordered" evidence="1">
    <location>
        <begin position="695"/>
        <end position="714"/>
    </location>
</feature>
<dbReference type="Gene3D" id="3.90.176.10">
    <property type="entry name" value="Toxin ADP-ribosyltransferase, Chain A, domain 1"/>
    <property type="match status" value="1"/>
</dbReference>
<dbReference type="Proteomes" id="UP000400924">
    <property type="component" value="Unassembled WGS sequence"/>
</dbReference>
<feature type="region of interest" description="Disordered" evidence="1">
    <location>
        <begin position="2035"/>
        <end position="2055"/>
    </location>
</feature>
<keyword evidence="3" id="KW-1185">Reference proteome</keyword>
<feature type="compositionally biased region" description="Polar residues" evidence="1">
    <location>
        <begin position="770"/>
        <end position="786"/>
    </location>
</feature>
<name>A0A5N8XVQ5_9ACTN</name>